<dbReference type="EMBL" id="WWBZ02000082">
    <property type="protein sequence ID" value="KAF4301315.1"/>
    <property type="molecule type" value="Genomic_DNA"/>
</dbReference>
<keyword evidence="1" id="KW-1133">Transmembrane helix</keyword>
<gene>
    <name evidence="2" type="ORF">GTA08_BOTSDO11420</name>
</gene>
<protein>
    <submittedName>
        <fullName evidence="2">Uncharacterized protein</fullName>
    </submittedName>
</protein>
<keyword evidence="1" id="KW-0812">Transmembrane</keyword>
<keyword evidence="3" id="KW-1185">Reference proteome</keyword>
<evidence type="ECO:0000313" key="2">
    <source>
        <dbReference type="EMBL" id="KAF4301315.1"/>
    </source>
</evidence>
<dbReference type="Proteomes" id="UP000572817">
    <property type="component" value="Unassembled WGS sequence"/>
</dbReference>
<sequence length="88" mass="9869">MAHLSDEAIISLVTLVLHIVQIMANILPLIFIRWTNKPCSHSSSHPEMSDCIIVLQPPAGQGVGWVVEVERSPIVRRYSSKRWTFCAS</sequence>
<feature type="transmembrane region" description="Helical" evidence="1">
    <location>
        <begin position="12"/>
        <end position="34"/>
    </location>
</feature>
<accession>A0A8H4MXP8</accession>
<keyword evidence="1" id="KW-0472">Membrane</keyword>
<comment type="caution">
    <text evidence="2">The sequence shown here is derived from an EMBL/GenBank/DDBJ whole genome shotgun (WGS) entry which is preliminary data.</text>
</comment>
<evidence type="ECO:0000313" key="3">
    <source>
        <dbReference type="Proteomes" id="UP000572817"/>
    </source>
</evidence>
<name>A0A8H4MXP8_9PEZI</name>
<evidence type="ECO:0000256" key="1">
    <source>
        <dbReference type="SAM" id="Phobius"/>
    </source>
</evidence>
<dbReference type="AlphaFoldDB" id="A0A8H4MXP8"/>
<proteinExistence type="predicted"/>
<reference evidence="2" key="1">
    <citation type="submission" date="2020-04" db="EMBL/GenBank/DDBJ databases">
        <title>Genome Assembly and Annotation of Botryosphaeria dothidea sdau 11-99, a Latent Pathogen of Apple Fruit Ring Rot in China.</title>
        <authorList>
            <person name="Yu C."/>
            <person name="Diao Y."/>
            <person name="Lu Q."/>
            <person name="Zhao J."/>
            <person name="Cui S."/>
            <person name="Peng C."/>
            <person name="He B."/>
            <person name="Liu H."/>
        </authorList>
    </citation>
    <scope>NUCLEOTIDE SEQUENCE [LARGE SCALE GENOMIC DNA]</scope>
    <source>
        <strain evidence="2">Sdau11-99</strain>
    </source>
</reference>
<organism evidence="2 3">
    <name type="scientific">Botryosphaeria dothidea</name>
    <dbReference type="NCBI Taxonomy" id="55169"/>
    <lineage>
        <taxon>Eukaryota</taxon>
        <taxon>Fungi</taxon>
        <taxon>Dikarya</taxon>
        <taxon>Ascomycota</taxon>
        <taxon>Pezizomycotina</taxon>
        <taxon>Dothideomycetes</taxon>
        <taxon>Dothideomycetes incertae sedis</taxon>
        <taxon>Botryosphaeriales</taxon>
        <taxon>Botryosphaeriaceae</taxon>
        <taxon>Botryosphaeria</taxon>
    </lineage>
</organism>